<name>A0A9Q5N3M8_SANBA</name>
<evidence type="ECO:0000313" key="2">
    <source>
        <dbReference type="Proteomes" id="UP000757232"/>
    </source>
</evidence>
<keyword evidence="2" id="KW-1185">Reference proteome</keyword>
<comment type="caution">
    <text evidence="1">The sequence shown here is derived from an EMBL/GenBank/DDBJ whole genome shotgun (WGS) entry which is preliminary data.</text>
</comment>
<reference evidence="1" key="1">
    <citation type="submission" date="2016-06" db="EMBL/GenBank/DDBJ databases">
        <title>Draft Genome sequence of the fungus Inonotus baumii.</title>
        <authorList>
            <person name="Zhu H."/>
            <person name="Lin W."/>
        </authorList>
    </citation>
    <scope>NUCLEOTIDE SEQUENCE</scope>
    <source>
        <strain evidence="1">821</strain>
    </source>
</reference>
<protein>
    <submittedName>
        <fullName evidence="1">Uncharacterized protein</fullName>
    </submittedName>
</protein>
<organism evidence="1 2">
    <name type="scientific">Sanghuangporus baumii</name>
    <name type="common">Phellinus baumii</name>
    <dbReference type="NCBI Taxonomy" id="108892"/>
    <lineage>
        <taxon>Eukaryota</taxon>
        <taxon>Fungi</taxon>
        <taxon>Dikarya</taxon>
        <taxon>Basidiomycota</taxon>
        <taxon>Agaricomycotina</taxon>
        <taxon>Agaricomycetes</taxon>
        <taxon>Hymenochaetales</taxon>
        <taxon>Hymenochaetaceae</taxon>
        <taxon>Sanghuangporus</taxon>
    </lineage>
</organism>
<gene>
    <name evidence="1" type="ORF">A7U60_g9043</name>
</gene>
<proteinExistence type="predicted"/>
<dbReference type="EMBL" id="LNZH02000217">
    <property type="protein sequence ID" value="OCB83838.1"/>
    <property type="molecule type" value="Genomic_DNA"/>
</dbReference>
<accession>A0A9Q5N3M8</accession>
<dbReference type="AlphaFoldDB" id="A0A9Q5N3M8"/>
<dbReference type="OrthoDB" id="10572830at2759"/>
<sequence length="200" mass="21363">MESTAVLCRRYGCSSHIDLETGRTSGLEAESISAIFSDVASRFGAWPMPSHHDRYTDPCTNYRYGSKNTREPKDVLAMFQMPKAGWAAFKAQSEPNKRPLLTLDKGGNPNASSATKSGATLGTNVQAGTQPTVPLPHGLGIITVPQGAQRLDVRFNCVTNKLPSGQLTDSLVVNVDVIYNPGCGPNGTKIPTQVSVKSEA</sequence>
<evidence type="ECO:0000313" key="1">
    <source>
        <dbReference type="EMBL" id="OCB83838.1"/>
    </source>
</evidence>
<dbReference type="Proteomes" id="UP000757232">
    <property type="component" value="Unassembled WGS sequence"/>
</dbReference>